<keyword evidence="4 9" id="KW-0812">Transmembrane</keyword>
<evidence type="ECO:0000256" key="3">
    <source>
        <dbReference type="ARBA" id="ARBA00022475"/>
    </source>
</evidence>
<feature type="compositionally biased region" description="Low complexity" evidence="11">
    <location>
        <begin position="198"/>
        <end position="208"/>
    </location>
</feature>
<comment type="similarity">
    <text evidence="9">Belongs to the TatB family.</text>
</comment>
<accession>A0AAU0BET0</accession>
<evidence type="ECO:0000256" key="4">
    <source>
        <dbReference type="ARBA" id="ARBA00022692"/>
    </source>
</evidence>
<keyword evidence="2 9" id="KW-0813">Transport</keyword>
<keyword evidence="10" id="KW-0175">Coiled coil</keyword>
<comment type="subcellular location">
    <subcellularLocation>
        <location evidence="9">Cell membrane</location>
        <topology evidence="9">Single-pass membrane protein</topology>
    </subcellularLocation>
    <subcellularLocation>
        <location evidence="1">Membrane</location>
        <topology evidence="1">Single-pass membrane protein</topology>
    </subcellularLocation>
</comment>
<name>A0AAU0BET0_9XANT</name>
<evidence type="ECO:0000256" key="8">
    <source>
        <dbReference type="ARBA" id="ARBA00023136"/>
    </source>
</evidence>
<dbReference type="PANTHER" id="PTHR33162:SF1">
    <property type="entry name" value="SEC-INDEPENDENT PROTEIN TRANSLOCASE PROTEIN TATA, CHLOROPLASTIC"/>
    <property type="match status" value="1"/>
</dbReference>
<dbReference type="PRINTS" id="PR01506">
    <property type="entry name" value="TATBPROTEIN"/>
</dbReference>
<evidence type="ECO:0000256" key="9">
    <source>
        <dbReference type="HAMAP-Rule" id="MF_00237"/>
    </source>
</evidence>
<evidence type="ECO:0000256" key="6">
    <source>
        <dbReference type="ARBA" id="ARBA00022989"/>
    </source>
</evidence>
<feature type="coiled-coil region" evidence="10">
    <location>
        <begin position="40"/>
        <end position="90"/>
    </location>
</feature>
<organism evidence="12 13">
    <name type="scientific">Xanthomonas hydrangeae</name>
    <dbReference type="NCBI Taxonomy" id="2775159"/>
    <lineage>
        <taxon>Bacteria</taxon>
        <taxon>Pseudomonadati</taxon>
        <taxon>Pseudomonadota</taxon>
        <taxon>Gammaproteobacteria</taxon>
        <taxon>Lysobacterales</taxon>
        <taxon>Lysobacteraceae</taxon>
        <taxon>Xanthomonas</taxon>
    </lineage>
</organism>
<evidence type="ECO:0000256" key="7">
    <source>
        <dbReference type="ARBA" id="ARBA00023010"/>
    </source>
</evidence>
<dbReference type="EMBL" id="CP103836">
    <property type="protein sequence ID" value="WOB51525.1"/>
    <property type="molecule type" value="Genomic_DNA"/>
</dbReference>
<dbReference type="GO" id="GO:0008320">
    <property type="term" value="F:protein transmembrane transporter activity"/>
    <property type="evidence" value="ECO:0007669"/>
    <property type="project" value="UniProtKB-UniRule"/>
</dbReference>
<keyword evidence="7 9" id="KW-0811">Translocation</keyword>
<sequence length="224" mass="23672">MFDIGVGELTLIAIVALVVLGPERLPKAARFAGLWVRRARMQWDSVKQELERELEAEELKRSLQDVQTSLREAEDQLRNKQQHLEQGARALHDEVGRDIDIRSGATPVATPLELAHADLSAEANAESIVGTSAAGTPAVAAVAAPAAAAPVIAQAQPIAPAPHQTLVPAPHDPVVPAPHAAHLTSAHAPVTAAPIDASTPFEPSTATETETEPTESTKIQEKQP</sequence>
<dbReference type="RefSeq" id="WP_316697665.1">
    <property type="nucleotide sequence ID" value="NZ_CP103836.1"/>
</dbReference>
<comment type="function">
    <text evidence="9">Part of the twin-arginine translocation (Tat) system that transports large folded proteins containing a characteristic twin-arginine motif in their signal peptide across membranes. Together with TatC, TatB is part of a receptor directly interacting with Tat signal peptides. TatB may form an oligomeric binding site that transiently accommodates folded Tat precursor proteins before their translocation.</text>
</comment>
<dbReference type="NCBIfam" id="TIGR01410">
    <property type="entry name" value="tatB"/>
    <property type="match status" value="1"/>
</dbReference>
<dbReference type="GO" id="GO:0033281">
    <property type="term" value="C:TAT protein transport complex"/>
    <property type="evidence" value="ECO:0007669"/>
    <property type="project" value="UniProtKB-UniRule"/>
</dbReference>
<dbReference type="NCBIfam" id="NF003400">
    <property type="entry name" value="PRK04654.1"/>
    <property type="match status" value="1"/>
</dbReference>
<keyword evidence="13" id="KW-1185">Reference proteome</keyword>
<evidence type="ECO:0000256" key="5">
    <source>
        <dbReference type="ARBA" id="ARBA00022927"/>
    </source>
</evidence>
<dbReference type="Proteomes" id="UP001302716">
    <property type="component" value="Chromosome"/>
</dbReference>
<protein>
    <recommendedName>
        <fullName evidence="9">Sec-independent protein translocase protein TatB</fullName>
    </recommendedName>
</protein>
<keyword evidence="3 9" id="KW-1003">Cell membrane</keyword>
<dbReference type="Gene3D" id="1.20.5.3310">
    <property type="match status" value="1"/>
</dbReference>
<dbReference type="AlphaFoldDB" id="A0AAU0BET0"/>
<evidence type="ECO:0000313" key="13">
    <source>
        <dbReference type="Proteomes" id="UP001302716"/>
    </source>
</evidence>
<keyword evidence="5 9" id="KW-0653">Protein transport</keyword>
<evidence type="ECO:0000256" key="11">
    <source>
        <dbReference type="SAM" id="MobiDB-lite"/>
    </source>
</evidence>
<comment type="subunit">
    <text evidence="9">The Tat system comprises two distinct complexes: a TatABC complex, containing multiple copies of TatA, TatB and TatC subunits, and a separate TatA complex, containing only TatA subunits. Substrates initially bind to the TatABC complex, which probably triggers association of the separate TatA complex to form the active translocon.</text>
</comment>
<evidence type="ECO:0000256" key="1">
    <source>
        <dbReference type="ARBA" id="ARBA00004167"/>
    </source>
</evidence>
<dbReference type="InterPro" id="IPR018448">
    <property type="entry name" value="TatB"/>
</dbReference>
<evidence type="ECO:0000313" key="12">
    <source>
        <dbReference type="EMBL" id="WOB51525.1"/>
    </source>
</evidence>
<gene>
    <name evidence="9 12" type="primary">tatB</name>
    <name evidence="12" type="ORF">NYR97_09305</name>
</gene>
<dbReference type="Pfam" id="PF02416">
    <property type="entry name" value="TatA_B_E"/>
    <property type="match status" value="1"/>
</dbReference>
<keyword evidence="8 9" id="KW-0472">Membrane</keyword>
<evidence type="ECO:0000256" key="10">
    <source>
        <dbReference type="SAM" id="Coils"/>
    </source>
</evidence>
<keyword evidence="6 9" id="KW-1133">Transmembrane helix</keyword>
<dbReference type="PANTHER" id="PTHR33162">
    <property type="entry name" value="SEC-INDEPENDENT PROTEIN TRANSLOCASE PROTEIN TATA, CHLOROPLASTIC"/>
    <property type="match status" value="1"/>
</dbReference>
<dbReference type="GO" id="GO:0043953">
    <property type="term" value="P:protein transport by the Tat complex"/>
    <property type="evidence" value="ECO:0007669"/>
    <property type="project" value="UniProtKB-UniRule"/>
</dbReference>
<dbReference type="InterPro" id="IPR003369">
    <property type="entry name" value="TatA/B/E"/>
</dbReference>
<evidence type="ECO:0000256" key="2">
    <source>
        <dbReference type="ARBA" id="ARBA00022448"/>
    </source>
</evidence>
<dbReference type="HAMAP" id="MF_00237">
    <property type="entry name" value="TatB"/>
    <property type="match status" value="1"/>
</dbReference>
<reference evidence="12 13" key="1">
    <citation type="submission" date="2022-08" db="EMBL/GenBank/DDBJ databases">
        <title>Whole genome sequencing-based tracing of a 2022 introduction and outbreak of Xanthomonas hortorum pv. pelargonii.</title>
        <authorList>
            <person name="Iruegas-Bocardo F."/>
            <person name="Weisberg A.K."/>
            <person name="Riutta E.R."/>
            <person name="Kilday K."/>
            <person name="Bonkowski J.C."/>
            <person name="Creswell T."/>
            <person name="Daughtrey M.L."/>
            <person name="Rane K."/>
            <person name="Grunwald N.J."/>
            <person name="Chang J.H."/>
            <person name="Putnam M.L."/>
        </authorList>
    </citation>
    <scope>NUCLEOTIDE SEQUENCE [LARGE SCALE GENOMIC DNA]</scope>
    <source>
        <strain evidence="12 13">22-323</strain>
    </source>
</reference>
<feature type="region of interest" description="Disordered" evidence="11">
    <location>
        <begin position="162"/>
        <end position="224"/>
    </location>
</feature>
<proteinExistence type="inferred from homology"/>